<dbReference type="InterPro" id="IPR029044">
    <property type="entry name" value="Nucleotide-diphossugar_trans"/>
</dbReference>
<organism evidence="1">
    <name type="scientific">Proteus mirabilis</name>
    <dbReference type="NCBI Taxonomy" id="584"/>
    <lineage>
        <taxon>Bacteria</taxon>
        <taxon>Pseudomonadati</taxon>
        <taxon>Pseudomonadota</taxon>
        <taxon>Gammaproteobacteria</taxon>
        <taxon>Enterobacterales</taxon>
        <taxon>Morganellaceae</taxon>
        <taxon>Proteus</taxon>
    </lineage>
</organism>
<reference evidence="1" key="1">
    <citation type="journal article" date="2017" name="PLoS ONE">
        <title>Genetic diversity of the O antigens of Proteus species and the development of a suspension array for molecular serotyping.</title>
        <authorList>
            <person name="Yu X."/>
            <person name="Torzewska A."/>
            <person name="Zhang X."/>
            <person name="Yin Z."/>
            <person name="Drzewiecka D."/>
            <person name="Cao H."/>
            <person name="Liu B."/>
            <person name="Knirel Y.A."/>
            <person name="Rozalski A."/>
            <person name="Wang L."/>
        </authorList>
    </citation>
    <scope>NUCLEOTIDE SEQUENCE</scope>
    <source>
        <strain evidence="1">CCUG 19011</strain>
    </source>
</reference>
<dbReference type="SUPFAM" id="SSF53448">
    <property type="entry name" value="Nucleotide-diphospho-sugar transferases"/>
    <property type="match status" value="1"/>
</dbReference>
<dbReference type="EMBL" id="KY710719">
    <property type="protein sequence ID" value="AXY99829.1"/>
    <property type="molecule type" value="Genomic_DNA"/>
</dbReference>
<protein>
    <submittedName>
        <fullName evidence="1">Gt3</fullName>
    </submittedName>
</protein>
<dbReference type="AlphaFoldDB" id="A0A385JN94"/>
<evidence type="ECO:0000313" key="1">
    <source>
        <dbReference type="EMBL" id="AXY99829.1"/>
    </source>
</evidence>
<name>A0A385JN94_PROMI</name>
<dbReference type="PANTHER" id="PTHR43179:SF7">
    <property type="entry name" value="RHAMNOSYLTRANSFERASE WBBL"/>
    <property type="match status" value="1"/>
</dbReference>
<accession>A0A385JN94</accession>
<sequence>MKVFISVVSHNHGKLIEKLDTLSNLESKDIIIIVKNNTHDPIIEKYCENKNIILINENYNKGFGENNNIVYEYIIENLKPSNDDFFLVLNPDIKIDLDTLNKFTFECYKNSSKLSTLNLFTDEDLKNHDNNIRNYPKFTTFLKSFLLKKNDSILNKSEIHKICKVDWAAGSFLLFNIEHYKNIGGFNSDYFMYCEDIDICYRSNLVNEKVTYYPHFPAIHLAKHENKKLFSKHFFWHIKSAFLFLKFRSKFTNE</sequence>
<dbReference type="Gene3D" id="3.90.550.10">
    <property type="entry name" value="Spore Coat Polysaccharide Biosynthesis Protein SpsA, Chain A"/>
    <property type="match status" value="1"/>
</dbReference>
<proteinExistence type="predicted"/>
<dbReference type="PANTHER" id="PTHR43179">
    <property type="entry name" value="RHAMNOSYLTRANSFERASE WBBL"/>
    <property type="match status" value="1"/>
</dbReference>